<accession>A0A7W8QIY1</accession>
<evidence type="ECO:0000313" key="1">
    <source>
        <dbReference type="EMBL" id="MBB5431327.1"/>
    </source>
</evidence>
<gene>
    <name evidence="1" type="ORF">HDA36_001411</name>
</gene>
<keyword evidence="2" id="KW-1185">Reference proteome</keyword>
<evidence type="ECO:0000313" key="2">
    <source>
        <dbReference type="Proteomes" id="UP000572635"/>
    </source>
</evidence>
<sequence length="444" mass="48286">MSEPNILLADLIGEAGVSNAGLASRINRQLGTRYDHTAVARWVRDHAIPRGRAPQVICEILSQRLGRQVALSDIGMDRTNPDRAPSDLGTVVARTAAMWRQDARDDRFLADARPAGGAAVIMPLFEWENPPGDADVSKAGSHAIGAGDVDRLATARQRYEEMYRRAGGIPVRPRLARFLADQVAPALAGSYSDATGRRLHRTVGSLTALAGICAYDASRQALAQRYFLAALRMAKASGDRRFGGYVVALLANQAMSQAEYRLVIQYCETALRAAHGDLTPALVSDLCTMQARAYARLGDQQACHAQMTRAETAAGHIRRDEEPTETSYVQDGLVETQHAEALRQLGDLTAAEGYALEAVRTAEGAHLRGQVHRHAGLAMIRAQGGRVDEALAPARVMLERVRGMESGRLHDRVRSVRRALADRSSEPEVQEFAEQCDAELRLGL</sequence>
<protein>
    <submittedName>
        <fullName evidence="1">Tetratricopeptide (TPR) repeat protein</fullName>
    </submittedName>
</protein>
<dbReference type="AlphaFoldDB" id="A0A7W8QIY1"/>
<reference evidence="1 2" key="1">
    <citation type="submission" date="2020-08" db="EMBL/GenBank/DDBJ databases">
        <title>Sequencing the genomes of 1000 actinobacteria strains.</title>
        <authorList>
            <person name="Klenk H.-P."/>
        </authorList>
    </citation>
    <scope>NUCLEOTIDE SEQUENCE [LARGE SCALE GENOMIC DNA]</scope>
    <source>
        <strain evidence="1 2">DSM 44551</strain>
    </source>
</reference>
<proteinExistence type="predicted"/>
<dbReference type="EMBL" id="JACHDB010000001">
    <property type="protein sequence ID" value="MBB5431327.1"/>
    <property type="molecule type" value="Genomic_DNA"/>
</dbReference>
<name>A0A7W8QIY1_9ACTN</name>
<organism evidence="1 2">
    <name type="scientific">Nocardiopsis composta</name>
    <dbReference type="NCBI Taxonomy" id="157465"/>
    <lineage>
        <taxon>Bacteria</taxon>
        <taxon>Bacillati</taxon>
        <taxon>Actinomycetota</taxon>
        <taxon>Actinomycetes</taxon>
        <taxon>Streptosporangiales</taxon>
        <taxon>Nocardiopsidaceae</taxon>
        <taxon>Nocardiopsis</taxon>
    </lineage>
</organism>
<dbReference type="RefSeq" id="WP_184390900.1">
    <property type="nucleotide sequence ID" value="NZ_JACHDB010000001.1"/>
</dbReference>
<comment type="caution">
    <text evidence="1">The sequence shown here is derived from an EMBL/GenBank/DDBJ whole genome shotgun (WGS) entry which is preliminary data.</text>
</comment>
<dbReference type="Proteomes" id="UP000572635">
    <property type="component" value="Unassembled WGS sequence"/>
</dbReference>